<feature type="compositionally biased region" description="Basic and acidic residues" evidence="1">
    <location>
        <begin position="992"/>
        <end position="1024"/>
    </location>
</feature>
<feature type="compositionally biased region" description="Acidic residues" evidence="1">
    <location>
        <begin position="857"/>
        <end position="880"/>
    </location>
</feature>
<dbReference type="EnsemblPlants" id="EMT16132">
    <property type="protein sequence ID" value="EMT16132"/>
    <property type="gene ID" value="F775_03544"/>
</dbReference>
<reference evidence="2" key="1">
    <citation type="submission" date="2015-06" db="UniProtKB">
        <authorList>
            <consortium name="EnsemblPlants"/>
        </authorList>
    </citation>
    <scope>IDENTIFICATION</scope>
</reference>
<organism evidence="2">
    <name type="scientific">Aegilops tauschii</name>
    <name type="common">Tausch's goatgrass</name>
    <name type="synonym">Aegilops squarrosa</name>
    <dbReference type="NCBI Taxonomy" id="37682"/>
    <lineage>
        <taxon>Eukaryota</taxon>
        <taxon>Viridiplantae</taxon>
        <taxon>Streptophyta</taxon>
        <taxon>Embryophyta</taxon>
        <taxon>Tracheophyta</taxon>
        <taxon>Spermatophyta</taxon>
        <taxon>Magnoliopsida</taxon>
        <taxon>Liliopsida</taxon>
        <taxon>Poales</taxon>
        <taxon>Poaceae</taxon>
        <taxon>BOP clade</taxon>
        <taxon>Pooideae</taxon>
        <taxon>Triticodae</taxon>
        <taxon>Triticeae</taxon>
        <taxon>Triticinae</taxon>
        <taxon>Aegilops</taxon>
    </lineage>
</organism>
<sequence length="1062" mass="121218">MPRGDAACVGARSARGAGTVAAPLYGGARLRPQLPPRACPFSTVIPPAAGSSAYWVFRALLNITVELTAEDIEVALITPNGTLYDIHMPLLKSIPPITRMAMGRGTWVTVLCRKLRDWWHWRSKLQVAEGDLPIVASHGAEIEMYKELEPSTRLLILKAICDIRVEYMNLTKLMDIVTQKDTFRYLGSMLQKDGGIDEDVNHRIKAGWMKCRQASGILCDKRVPQKLKGKFYRMAVPPAMLYVAECWPTKRRHVQQLGVAEMCILRWMCGHTRKDRVWDDDIRDRVGVAPIEEKLVQYRLRWFGHIQRRPPEAPVHSGRLKCVGNVKRGRGRPNLTWEESGKRDLKDWNITKELAMDRGAWKLAIHQDDIRNYIDTSVKRGYDLSTFRKERIGGDSLGISYWYEDDPILGHRLYREIRRVEQMKKEPGKRSKGKRISTPPVVSYHWETVASTFEEFDDVAQRGGPKQHRRLWRAAPGGCLRDRERDGQMMRMEDNRDKAGNSESGDCSMRDIISCMEHCSIRVYGPPSSELVMVSDTKEKLFSSRNRTEVSLGKKLKIEYLPEIEKIHKKKEKMLKKQQREALLLDSYLTSDITTGRSLRDRKPVTYTFEFFGALTKKLYEKQGVDPVSSFFVEWDIVELNFWEWSSTKQARNRRSVIKRGYLRNTFSSAINIADLMIDPHHVHEPVGVTWSRFLARPMEMSPALQPIVGGFEVAGRFDLSYDADDYDRSINEAIKITKKRENSAELVTTLNRRMLIPRPESSSNGKLNDPSLANELDDGNSSKSDDYQDSDGEQENEALDRSNRRRRRSQRYTQDFVEAVSDIDPNFDSDDDIMGEAVYDEEYLRTRKLQKTSSASEEDEEFRLEEDVEDDDEEEEEEFSAGTSEDIEEPQRHKKSRSQNGRGAKLRSVDEIQTGLRRSKRSSRPRINYQQYDFSDTDAEAGKAGKSDASDPDANSDAENGMELSTSSQGLQEEEDDGPEELKVSNGNNDKMSEDHAVAANKEQKEEQRQLQPESVEKMDAPSRESGSVGRTFLDLNELAPGGGFDEGPSLAMKDEDMDNS</sequence>
<dbReference type="PANTHER" id="PTHR14296">
    <property type="entry name" value="REMODELING AND SPACING FACTOR 1"/>
    <property type="match status" value="1"/>
</dbReference>
<dbReference type="GO" id="GO:0031213">
    <property type="term" value="C:RSF complex"/>
    <property type="evidence" value="ECO:0007669"/>
    <property type="project" value="InterPro"/>
</dbReference>
<feature type="compositionally biased region" description="Acidic residues" evidence="1">
    <location>
        <begin position="788"/>
        <end position="798"/>
    </location>
</feature>
<dbReference type="AlphaFoldDB" id="N1R1A2"/>
<evidence type="ECO:0000256" key="1">
    <source>
        <dbReference type="SAM" id="MobiDB-lite"/>
    </source>
</evidence>
<dbReference type="GO" id="GO:0006355">
    <property type="term" value="P:regulation of DNA-templated transcription"/>
    <property type="evidence" value="ECO:0007669"/>
    <property type="project" value="InterPro"/>
</dbReference>
<accession>N1R1A2</accession>
<dbReference type="PANTHER" id="PTHR14296:SF3">
    <property type="entry name" value="DIKAR, ISOFORM F"/>
    <property type="match status" value="1"/>
</dbReference>
<dbReference type="ExpressionAtlas" id="N1R1A2">
    <property type="expression patterns" value="baseline"/>
</dbReference>
<feature type="region of interest" description="Disordered" evidence="1">
    <location>
        <begin position="850"/>
        <end position="1062"/>
    </location>
</feature>
<dbReference type="InterPro" id="IPR028938">
    <property type="entry name" value="Rsf1-like"/>
</dbReference>
<protein>
    <submittedName>
        <fullName evidence="2">Uncharacterized protein</fullName>
    </submittedName>
</protein>
<name>N1R1A2_AEGTA</name>
<feature type="compositionally biased region" description="Basic and acidic residues" evidence="1">
    <location>
        <begin position="941"/>
        <end position="950"/>
    </location>
</feature>
<feature type="region of interest" description="Disordered" evidence="1">
    <location>
        <begin position="756"/>
        <end position="818"/>
    </location>
</feature>
<evidence type="ECO:0000313" key="2">
    <source>
        <dbReference type="EnsemblPlants" id="EMT16132"/>
    </source>
</evidence>
<proteinExistence type="predicted"/>